<reference evidence="2" key="1">
    <citation type="journal article" date="2020" name="bioRxiv">
        <title>Comparative genomics of Chlamydomonas.</title>
        <authorList>
            <person name="Craig R.J."/>
            <person name="Hasan A.R."/>
            <person name="Ness R.W."/>
            <person name="Keightley P.D."/>
        </authorList>
    </citation>
    <scope>NUCLEOTIDE SEQUENCE</scope>
    <source>
        <strain evidence="2">CCAP 11/70</strain>
    </source>
</reference>
<dbReference type="AlphaFoldDB" id="A0A835Y2H4"/>
<comment type="caution">
    <text evidence="2">The sequence shown here is derived from an EMBL/GenBank/DDBJ whole genome shotgun (WGS) entry which is preliminary data.</text>
</comment>
<protein>
    <submittedName>
        <fullName evidence="2">Uncharacterized protein</fullName>
    </submittedName>
</protein>
<evidence type="ECO:0000313" key="2">
    <source>
        <dbReference type="EMBL" id="KAG2494730.1"/>
    </source>
</evidence>
<feature type="compositionally biased region" description="Gly residues" evidence="1">
    <location>
        <begin position="159"/>
        <end position="168"/>
    </location>
</feature>
<accession>A0A835Y2H4</accession>
<keyword evidence="3" id="KW-1185">Reference proteome</keyword>
<feature type="region of interest" description="Disordered" evidence="1">
    <location>
        <begin position="159"/>
        <end position="186"/>
    </location>
</feature>
<name>A0A835Y2H4_9CHLO</name>
<dbReference type="Proteomes" id="UP000612055">
    <property type="component" value="Unassembled WGS sequence"/>
</dbReference>
<dbReference type="EMBL" id="JAEHOE010000029">
    <property type="protein sequence ID" value="KAG2494730.1"/>
    <property type="molecule type" value="Genomic_DNA"/>
</dbReference>
<gene>
    <name evidence="2" type="ORF">HYH03_007244</name>
</gene>
<sequence>MASFHKAPVRPLWVTEAVERMRAAAGAGGGSALLLTGPGLRMLLPVDTALEAWLARLKKTASKAQPCCLHGAYALPEANLLVLDCSRKGVDAVADAAQAMVAGGGDGDGDTGGAAPPLLSAAATSLSMKDALTSVMQELWDGKSGLRVAAAAGGGSGGLSGSLGGSAGGEEPTESEAEGSGQAGQGEMRRLRGLLRLLGNLEGLPEWIQL</sequence>
<organism evidence="2 3">
    <name type="scientific">Edaphochlamys debaryana</name>
    <dbReference type="NCBI Taxonomy" id="47281"/>
    <lineage>
        <taxon>Eukaryota</taxon>
        <taxon>Viridiplantae</taxon>
        <taxon>Chlorophyta</taxon>
        <taxon>core chlorophytes</taxon>
        <taxon>Chlorophyceae</taxon>
        <taxon>CS clade</taxon>
        <taxon>Chlamydomonadales</taxon>
        <taxon>Chlamydomonadales incertae sedis</taxon>
        <taxon>Edaphochlamys</taxon>
    </lineage>
</organism>
<proteinExistence type="predicted"/>
<evidence type="ECO:0000313" key="3">
    <source>
        <dbReference type="Proteomes" id="UP000612055"/>
    </source>
</evidence>
<evidence type="ECO:0000256" key="1">
    <source>
        <dbReference type="SAM" id="MobiDB-lite"/>
    </source>
</evidence>